<accession>A0A564ZIY1</accession>
<feature type="coiled-coil region" evidence="1">
    <location>
        <begin position="391"/>
        <end position="418"/>
    </location>
</feature>
<dbReference type="Proteomes" id="UP000334340">
    <property type="component" value="Unassembled WGS sequence"/>
</dbReference>
<dbReference type="GO" id="GO:0005886">
    <property type="term" value="C:plasma membrane"/>
    <property type="evidence" value="ECO:0007669"/>
    <property type="project" value="TreeGrafter"/>
</dbReference>
<sequence>METSELFHPERTQDHRDLELFRKRTPDHGAPEPCRTILNTLFKWKRLILTCLVAVVVPVCIVTLLKDAQYQATTKILLKASRPQIALSPGGLERNVNWPITPAVLKTEMQILESPDLVQKAGEASGYPLLNDGTQESTAQNGRTLASLLGRLDVNPVPDSNVMEVSFRDQDPVRATRFLNTLAGRYLEKHVAVHRGNGDAANFFTQQAALYNTRFEKAKEALAQYQGKDKIIDLNQEITLNLTTLSKFEGTLKEIQAGIEGAEKEIGILEQQVKQQPDQISTQNTVMVNPEVAFISSKLIELERQRNELLQRYTPQSRFVVEKENEIAALRKQLEGTQQHVAGDTIISRNKLRETLSEQLFLKKAALDSIKAKRSALLPEMAPYQARLSLLKSRSLDLERLQQELSSARDAYLLSTKKAEEVRMSTAMDEEKMINVVILQEAVAPVFPLPKGLLMALAMAAVSGLILGVGTAFALEFLNTTIKHEDDVERFLKVPVLATVREF</sequence>
<protein>
    <submittedName>
        <fullName evidence="3">Protein-tyrosine kinase</fullName>
    </submittedName>
</protein>
<evidence type="ECO:0000313" key="3">
    <source>
        <dbReference type="EMBL" id="VUZ84847.1"/>
    </source>
</evidence>
<keyword evidence="3" id="KW-0418">Kinase</keyword>
<keyword evidence="1" id="KW-0175">Coiled coil</keyword>
<reference evidence="3 4" key="1">
    <citation type="submission" date="2019-07" db="EMBL/GenBank/DDBJ databases">
        <authorList>
            <person name="Cremers G."/>
        </authorList>
    </citation>
    <scope>NUCLEOTIDE SEQUENCE [LARGE SCALE GENOMIC DNA]</scope>
</reference>
<dbReference type="InterPro" id="IPR050445">
    <property type="entry name" value="Bact_polysacc_biosynth/exp"/>
</dbReference>
<evidence type="ECO:0000256" key="2">
    <source>
        <dbReference type="SAM" id="Phobius"/>
    </source>
</evidence>
<keyword evidence="3" id="KW-0829">Tyrosine-protein kinase</keyword>
<dbReference type="PANTHER" id="PTHR32309:SF13">
    <property type="entry name" value="FERRIC ENTEROBACTIN TRANSPORT PROTEIN FEPE"/>
    <property type="match status" value="1"/>
</dbReference>
<evidence type="ECO:0000256" key="1">
    <source>
        <dbReference type="SAM" id="Coils"/>
    </source>
</evidence>
<dbReference type="AlphaFoldDB" id="A0A564ZIY1"/>
<name>A0A564ZIY1_9BACT</name>
<organism evidence="3 4">
    <name type="scientific">Candidatus Methylomirabilis lanthanidiphila</name>
    <dbReference type="NCBI Taxonomy" id="2211376"/>
    <lineage>
        <taxon>Bacteria</taxon>
        <taxon>Candidatus Methylomirabilota</taxon>
        <taxon>Candidatus Methylomirabilia</taxon>
        <taxon>Candidatus Methylomirabilales</taxon>
        <taxon>Candidatus Methylomirabilaceae</taxon>
        <taxon>Candidatus Methylomirabilis</taxon>
    </lineage>
</organism>
<evidence type="ECO:0000313" key="4">
    <source>
        <dbReference type="Proteomes" id="UP000334340"/>
    </source>
</evidence>
<gene>
    <name evidence="3" type="ORF">MELA_01222</name>
</gene>
<keyword evidence="3" id="KW-0808">Transferase</keyword>
<keyword evidence="2" id="KW-0472">Membrane</keyword>
<feature type="coiled-coil region" evidence="1">
    <location>
        <begin position="245"/>
        <end position="340"/>
    </location>
</feature>
<dbReference type="GO" id="GO:0004713">
    <property type="term" value="F:protein tyrosine kinase activity"/>
    <property type="evidence" value="ECO:0007669"/>
    <property type="project" value="UniProtKB-KW"/>
</dbReference>
<keyword evidence="2" id="KW-1133">Transmembrane helix</keyword>
<dbReference type="PANTHER" id="PTHR32309">
    <property type="entry name" value="TYROSINE-PROTEIN KINASE"/>
    <property type="match status" value="1"/>
</dbReference>
<keyword evidence="4" id="KW-1185">Reference proteome</keyword>
<feature type="transmembrane region" description="Helical" evidence="2">
    <location>
        <begin position="453"/>
        <end position="475"/>
    </location>
</feature>
<proteinExistence type="predicted"/>
<keyword evidence="2" id="KW-0812">Transmembrane</keyword>
<dbReference type="EMBL" id="CABIKM010000019">
    <property type="protein sequence ID" value="VUZ84847.1"/>
    <property type="molecule type" value="Genomic_DNA"/>
</dbReference>